<feature type="compositionally biased region" description="Basic and acidic residues" evidence="5">
    <location>
        <begin position="266"/>
        <end position="281"/>
    </location>
</feature>
<reference evidence="8 9" key="1">
    <citation type="submission" date="2011-11" db="EMBL/GenBank/DDBJ databases">
        <title>The Noncontiguous Finished sequence of Saccharomonospora cyanea NA-134.</title>
        <authorList>
            <consortium name="US DOE Joint Genome Institute"/>
            <person name="Lucas S."/>
            <person name="Han J."/>
            <person name="Lapidus A."/>
            <person name="Cheng J.-F."/>
            <person name="Goodwin L."/>
            <person name="Pitluck S."/>
            <person name="Peters L."/>
            <person name="Ovchinnikova G."/>
            <person name="Lu M."/>
            <person name="Detter J.C."/>
            <person name="Han C."/>
            <person name="Tapia R."/>
            <person name="Land M."/>
            <person name="Hauser L."/>
            <person name="Kyrpides N."/>
            <person name="Ivanova N."/>
            <person name="Pagani I."/>
            <person name="Brambilla E.-M."/>
            <person name="Klenk H.-P."/>
            <person name="Woyke T."/>
        </authorList>
    </citation>
    <scope>NUCLEOTIDE SEQUENCE [LARGE SCALE GENOMIC DNA]</scope>
    <source>
        <strain evidence="8 9">NA-134</strain>
    </source>
</reference>
<accession>H5XGX5</accession>
<feature type="transmembrane region" description="Helical" evidence="6">
    <location>
        <begin position="153"/>
        <end position="172"/>
    </location>
</feature>
<dbReference type="InterPro" id="IPR049453">
    <property type="entry name" value="Memb_transporter_dom"/>
</dbReference>
<sequence>MPRSVLFRDLSRTFRIRRAGPLLWPACRALLSVSVPLVILLGLDRLDLVAGAVFGALTSVYSRNDPYRRQVRTLAAVAVGMVLAVAIGDLVAVVWGGSTWHVTVALLATALVGALATMACTAVKAGAPGGLMFAFATGACAHLPLSAGELPVHLGVTAASATLAWTVSYVGARVRGLRPQREAVAQALEATAAHLEAPSGLPTRHRAAVAVDRAWNSVAEVGKRHRASSVLADLVRAVSTCESVLVDDESPRATPADLRRAAHAVRHGEPSRPSGKGERGEPPAQRVPESRWRTLRGLGVAALRPGQHPSAWLLPYAARVGVAAFAAGVLTHLLGIGHAYWAAVSAVSVLQATSTSTSVPRMVQRVSGTVFGVLVGLAVLSAHPAAWVVVLLLALLQWGAEMTVTVNYAFGLFFATPVALLVSALGSALPPHELVADRVWATLVGATVAVVVARLAPKRAWLSRVHLALAGVRRLSSAEQPDPARLRAALLELHEAYDVAAGEVPPERLPTEDLLTVSHRAYRVLDGREPVMGG</sequence>
<feature type="transmembrane region" description="Helical" evidence="6">
    <location>
        <begin position="130"/>
        <end position="147"/>
    </location>
</feature>
<protein>
    <recommendedName>
        <fullName evidence="7">Integral membrane bound transporter domain-containing protein</fullName>
    </recommendedName>
</protein>
<evidence type="ECO:0000313" key="9">
    <source>
        <dbReference type="Proteomes" id="UP000002791"/>
    </source>
</evidence>
<feature type="transmembrane region" description="Helical" evidence="6">
    <location>
        <begin position="102"/>
        <end position="123"/>
    </location>
</feature>
<feature type="transmembrane region" description="Helical" evidence="6">
    <location>
        <begin position="46"/>
        <end position="62"/>
    </location>
</feature>
<feature type="transmembrane region" description="Helical" evidence="6">
    <location>
        <begin position="408"/>
        <end position="427"/>
    </location>
</feature>
<comment type="subcellular location">
    <subcellularLocation>
        <location evidence="1">Membrane</location>
        <topology evidence="1">Multi-pass membrane protein</topology>
    </subcellularLocation>
</comment>
<evidence type="ECO:0000259" key="7">
    <source>
        <dbReference type="Pfam" id="PF13515"/>
    </source>
</evidence>
<keyword evidence="4 6" id="KW-0472">Membrane</keyword>
<feature type="domain" description="Integral membrane bound transporter" evidence="7">
    <location>
        <begin position="327"/>
        <end position="452"/>
    </location>
</feature>
<evidence type="ECO:0000256" key="5">
    <source>
        <dbReference type="SAM" id="MobiDB-lite"/>
    </source>
</evidence>
<evidence type="ECO:0000256" key="1">
    <source>
        <dbReference type="ARBA" id="ARBA00004141"/>
    </source>
</evidence>
<evidence type="ECO:0000256" key="3">
    <source>
        <dbReference type="ARBA" id="ARBA00022989"/>
    </source>
</evidence>
<dbReference type="HOGENOM" id="CLU_020865_2_0_11"/>
<dbReference type="eggNOG" id="COG1289">
    <property type="taxonomic scope" value="Bacteria"/>
</dbReference>
<gene>
    <name evidence="8" type="ORF">SaccyDRAFT_3878</name>
</gene>
<dbReference type="RefSeq" id="WP_005458641.1">
    <property type="nucleotide sequence ID" value="NZ_CM001440.1"/>
</dbReference>
<evidence type="ECO:0000313" key="8">
    <source>
        <dbReference type="EMBL" id="EHR62702.1"/>
    </source>
</evidence>
<feature type="transmembrane region" description="Helical" evidence="6">
    <location>
        <begin position="74"/>
        <end position="96"/>
    </location>
</feature>
<dbReference type="Proteomes" id="UP000002791">
    <property type="component" value="Chromosome"/>
</dbReference>
<keyword evidence="2 6" id="KW-0812">Transmembrane</keyword>
<feature type="transmembrane region" description="Helical" evidence="6">
    <location>
        <begin position="21"/>
        <end position="40"/>
    </location>
</feature>
<dbReference type="GO" id="GO:0016020">
    <property type="term" value="C:membrane"/>
    <property type="evidence" value="ECO:0007669"/>
    <property type="project" value="UniProtKB-SubCell"/>
</dbReference>
<name>H5XGX5_9PSEU</name>
<dbReference type="OrthoDB" id="4989419at2"/>
<keyword evidence="3 6" id="KW-1133">Transmembrane helix</keyword>
<feature type="region of interest" description="Disordered" evidence="5">
    <location>
        <begin position="252"/>
        <end position="290"/>
    </location>
</feature>
<dbReference type="STRING" id="882082.SaccyDRAFT_3878"/>
<feature type="transmembrane region" description="Helical" evidence="6">
    <location>
        <begin position="322"/>
        <end position="350"/>
    </location>
</feature>
<feature type="transmembrane region" description="Helical" evidence="6">
    <location>
        <begin position="439"/>
        <end position="456"/>
    </location>
</feature>
<proteinExistence type="predicted"/>
<evidence type="ECO:0000256" key="4">
    <source>
        <dbReference type="ARBA" id="ARBA00023136"/>
    </source>
</evidence>
<evidence type="ECO:0000256" key="2">
    <source>
        <dbReference type="ARBA" id="ARBA00022692"/>
    </source>
</evidence>
<feature type="transmembrane region" description="Helical" evidence="6">
    <location>
        <begin position="370"/>
        <end position="396"/>
    </location>
</feature>
<organism evidence="8 9">
    <name type="scientific">Saccharomonospora cyanea NA-134</name>
    <dbReference type="NCBI Taxonomy" id="882082"/>
    <lineage>
        <taxon>Bacteria</taxon>
        <taxon>Bacillati</taxon>
        <taxon>Actinomycetota</taxon>
        <taxon>Actinomycetes</taxon>
        <taxon>Pseudonocardiales</taxon>
        <taxon>Pseudonocardiaceae</taxon>
        <taxon>Saccharomonospora</taxon>
    </lineage>
</organism>
<evidence type="ECO:0000256" key="6">
    <source>
        <dbReference type="SAM" id="Phobius"/>
    </source>
</evidence>
<dbReference type="AlphaFoldDB" id="H5XGX5"/>
<dbReference type="Pfam" id="PF13515">
    <property type="entry name" value="FUSC_2"/>
    <property type="match status" value="1"/>
</dbReference>
<keyword evidence="9" id="KW-1185">Reference proteome</keyword>
<dbReference type="EMBL" id="CM001440">
    <property type="protein sequence ID" value="EHR62702.1"/>
    <property type="molecule type" value="Genomic_DNA"/>
</dbReference>